<keyword evidence="1 4" id="KW-0349">Heme</keyword>
<feature type="region of interest" description="Disordered" evidence="5">
    <location>
        <begin position="1"/>
        <end position="25"/>
    </location>
</feature>
<accession>A0ABW1EH69</accession>
<dbReference type="InterPro" id="IPR036909">
    <property type="entry name" value="Cyt_c-like_dom_sf"/>
</dbReference>
<keyword evidence="3 4" id="KW-0408">Iron</keyword>
<name>A0ABW1EH69_9BACT</name>
<keyword evidence="9" id="KW-1185">Reference proteome</keyword>
<comment type="caution">
    <text evidence="8">The sequence shown here is derived from an EMBL/GenBank/DDBJ whole genome shotgun (WGS) entry which is preliminary data.</text>
</comment>
<evidence type="ECO:0000256" key="2">
    <source>
        <dbReference type="ARBA" id="ARBA00022723"/>
    </source>
</evidence>
<evidence type="ECO:0000256" key="1">
    <source>
        <dbReference type="ARBA" id="ARBA00022617"/>
    </source>
</evidence>
<keyword evidence="2 4" id="KW-0479">Metal-binding</keyword>
<sequence>MPSSLPAAQEVSSDQRKPPQAESRKRQPLLLSAAIIVSSLIILAAGYSTISFAQTRVFDGKWLHRVPDEDRARKNPFAHNPQAAEAGHQLFLANCAKCHAADANGRPNRPSLRTERIRHATDGELAWMLQHGDPYQGMPQWSSLPEDQRWQIIAFLRTLPPGHPRPSSRSGSSM</sequence>
<dbReference type="RefSeq" id="WP_263336134.1">
    <property type="nucleotide sequence ID" value="NZ_JAGSYH010000003.1"/>
</dbReference>
<dbReference type="Proteomes" id="UP001596091">
    <property type="component" value="Unassembled WGS sequence"/>
</dbReference>
<dbReference type="Gene3D" id="1.10.760.10">
    <property type="entry name" value="Cytochrome c-like domain"/>
    <property type="match status" value="1"/>
</dbReference>
<evidence type="ECO:0000259" key="7">
    <source>
        <dbReference type="PROSITE" id="PS51007"/>
    </source>
</evidence>
<evidence type="ECO:0000313" key="8">
    <source>
        <dbReference type="EMBL" id="MFC5862587.1"/>
    </source>
</evidence>
<feature type="domain" description="Cytochrome c" evidence="7">
    <location>
        <begin position="82"/>
        <end position="160"/>
    </location>
</feature>
<proteinExistence type="predicted"/>
<dbReference type="InterPro" id="IPR009056">
    <property type="entry name" value="Cyt_c-like_dom"/>
</dbReference>
<dbReference type="EMBL" id="JBHSPH010000002">
    <property type="protein sequence ID" value="MFC5862587.1"/>
    <property type="molecule type" value="Genomic_DNA"/>
</dbReference>
<dbReference type="Pfam" id="PF13442">
    <property type="entry name" value="Cytochrome_CBB3"/>
    <property type="match status" value="1"/>
</dbReference>
<reference evidence="9" key="1">
    <citation type="journal article" date="2019" name="Int. J. Syst. Evol. Microbiol.">
        <title>The Global Catalogue of Microorganisms (GCM) 10K type strain sequencing project: providing services to taxonomists for standard genome sequencing and annotation.</title>
        <authorList>
            <consortium name="The Broad Institute Genomics Platform"/>
            <consortium name="The Broad Institute Genome Sequencing Center for Infectious Disease"/>
            <person name="Wu L."/>
            <person name="Ma J."/>
        </authorList>
    </citation>
    <scope>NUCLEOTIDE SEQUENCE [LARGE SCALE GENOMIC DNA]</scope>
    <source>
        <strain evidence="9">JCM 4087</strain>
    </source>
</reference>
<keyword evidence="6" id="KW-1133">Transmembrane helix</keyword>
<keyword evidence="6" id="KW-0472">Membrane</keyword>
<protein>
    <submittedName>
        <fullName evidence="8">C-type cytochrome</fullName>
    </submittedName>
</protein>
<dbReference type="PROSITE" id="PS51007">
    <property type="entry name" value="CYTC"/>
    <property type="match status" value="1"/>
</dbReference>
<evidence type="ECO:0000256" key="4">
    <source>
        <dbReference type="PROSITE-ProRule" id="PRU00433"/>
    </source>
</evidence>
<evidence type="ECO:0000256" key="3">
    <source>
        <dbReference type="ARBA" id="ARBA00023004"/>
    </source>
</evidence>
<evidence type="ECO:0000256" key="6">
    <source>
        <dbReference type="SAM" id="Phobius"/>
    </source>
</evidence>
<organism evidence="8 9">
    <name type="scientific">Acidicapsa dinghuensis</name>
    <dbReference type="NCBI Taxonomy" id="2218256"/>
    <lineage>
        <taxon>Bacteria</taxon>
        <taxon>Pseudomonadati</taxon>
        <taxon>Acidobacteriota</taxon>
        <taxon>Terriglobia</taxon>
        <taxon>Terriglobales</taxon>
        <taxon>Acidobacteriaceae</taxon>
        <taxon>Acidicapsa</taxon>
    </lineage>
</organism>
<dbReference type="SUPFAM" id="SSF46626">
    <property type="entry name" value="Cytochrome c"/>
    <property type="match status" value="1"/>
</dbReference>
<gene>
    <name evidence="8" type="ORF">ACFPT7_09820</name>
</gene>
<keyword evidence="6" id="KW-0812">Transmembrane</keyword>
<feature type="transmembrane region" description="Helical" evidence="6">
    <location>
        <begin position="29"/>
        <end position="47"/>
    </location>
</feature>
<evidence type="ECO:0000313" key="9">
    <source>
        <dbReference type="Proteomes" id="UP001596091"/>
    </source>
</evidence>
<feature type="compositionally biased region" description="Basic and acidic residues" evidence="5">
    <location>
        <begin position="13"/>
        <end position="25"/>
    </location>
</feature>
<evidence type="ECO:0000256" key="5">
    <source>
        <dbReference type="SAM" id="MobiDB-lite"/>
    </source>
</evidence>